<sequence>MNVRLFFLLLFIVSLQINVLGQSNNATLKGTIKDETGIPLDMVNIALKDYPIGTSSNRKGEFLLRIPAQKEIVVVYSSIGYVPVLDTIRAGVEEDVFREISMKILNQQLGEITVQEQRRNSGNVTRLDPKFATILPDASTGAVEALIKTLPGVSTNNELSSQYTVRGGNFDENLVYVNDVEIYRPFLIRSGQQEGMSFINSDLVSTISFSAGGFDAKYGDKMSSVLDIKYRKPSEFRGSASASLLGASAHFEDVALKGRLAHISGIRYKTNRYLLGSLDEQGEYDPNFIDFQTYITYQFSEKFDVSFLGNVAQNEYKFIPQTRETTFGTWTTPLNTKVYFDGQEIDDFQTYLGAVTANYHPNQNLNLKLIASAYYATEEETYDITGQYYLNELERNMSSEEFGDSVLNLGVGTFINHARNYLDATVYSLSHRGAYNSEKHLLNWGIKYQHEQIDNKINEWIYRDSTGYSIPYSDTEVSLFYSLNSKSNTNSNRLTGFIQDTYSLPVSSGDLYLTGGIRFHYWDFNDEILLSPRATIRYYPDWENKISFSLSTGFYHQSPFFKELLNTDGNINYAQKAQRSFQIVAGTDYIFNAWDRPFRFTAEAYYKDLYRLVPYQIENVRIRYLGEQEAKGYATGLDMKINGEFVSGVQSWASLSIMSTKEDIKDDGHGYIPRPTDQWMNFSLFFQDYLPGNPSYKMQLSGFYGARLPVGPPNSERYMDTYRMPAYRRIDLGFSKVIISAANPVSRNLLRHINDMWLSLEVFNLLNINNTISYFWVSSNSGDQYAVPNYLTSRKINLKLTVKF</sequence>
<protein>
    <submittedName>
        <fullName evidence="3">TonB-dependent receptor plug domain-containing protein</fullName>
    </submittedName>
</protein>
<keyword evidence="1" id="KW-0813">Transport</keyword>
<evidence type="ECO:0000313" key="3">
    <source>
        <dbReference type="EMBL" id="QGY47081.1"/>
    </source>
</evidence>
<dbReference type="InterPro" id="IPR037066">
    <property type="entry name" value="Plug_dom_sf"/>
</dbReference>
<organism evidence="3 4">
    <name type="scientific">Maribellus comscasis</name>
    <dbReference type="NCBI Taxonomy" id="2681766"/>
    <lineage>
        <taxon>Bacteria</taxon>
        <taxon>Pseudomonadati</taxon>
        <taxon>Bacteroidota</taxon>
        <taxon>Bacteroidia</taxon>
        <taxon>Marinilabiliales</taxon>
        <taxon>Prolixibacteraceae</taxon>
        <taxon>Maribellus</taxon>
    </lineage>
</organism>
<dbReference type="Pfam" id="PF07715">
    <property type="entry name" value="Plug"/>
    <property type="match status" value="1"/>
</dbReference>
<keyword evidence="4" id="KW-1185">Reference proteome</keyword>
<comment type="similarity">
    <text evidence="1">Belongs to the TonB-dependent receptor family.</text>
</comment>
<dbReference type="Gene3D" id="2.170.130.10">
    <property type="entry name" value="TonB-dependent receptor, plug domain"/>
    <property type="match status" value="1"/>
</dbReference>
<accession>A0A6I6JWR2</accession>
<dbReference type="InterPro" id="IPR012910">
    <property type="entry name" value="Plug_dom"/>
</dbReference>
<keyword evidence="1" id="KW-0998">Cell outer membrane</keyword>
<dbReference type="KEGG" id="mcos:GM418_26490"/>
<keyword evidence="1" id="KW-0812">Transmembrane</keyword>
<evidence type="ECO:0000259" key="2">
    <source>
        <dbReference type="Pfam" id="PF07715"/>
    </source>
</evidence>
<reference evidence="3 4" key="1">
    <citation type="submission" date="2019-11" db="EMBL/GenBank/DDBJ databases">
        <authorList>
            <person name="Zheng R.K."/>
            <person name="Sun C.M."/>
        </authorList>
    </citation>
    <scope>NUCLEOTIDE SEQUENCE [LARGE SCALE GENOMIC DNA]</scope>
    <source>
        <strain evidence="3 4">WC007</strain>
    </source>
</reference>
<evidence type="ECO:0000256" key="1">
    <source>
        <dbReference type="PROSITE-ProRule" id="PRU01360"/>
    </source>
</evidence>
<gene>
    <name evidence="3" type="ORF">GM418_26490</name>
</gene>
<proteinExistence type="inferred from homology"/>
<dbReference type="AlphaFoldDB" id="A0A6I6JWR2"/>
<feature type="domain" description="TonB-dependent receptor plug" evidence="2">
    <location>
        <begin position="140"/>
        <end position="220"/>
    </location>
</feature>
<dbReference type="RefSeq" id="WP_158870599.1">
    <property type="nucleotide sequence ID" value="NZ_CP046401.1"/>
</dbReference>
<keyword evidence="1" id="KW-1134">Transmembrane beta strand</keyword>
<keyword evidence="1" id="KW-0472">Membrane</keyword>
<dbReference type="Proteomes" id="UP000428260">
    <property type="component" value="Chromosome"/>
</dbReference>
<dbReference type="SUPFAM" id="SSF56935">
    <property type="entry name" value="Porins"/>
    <property type="match status" value="1"/>
</dbReference>
<dbReference type="PROSITE" id="PS52016">
    <property type="entry name" value="TONB_DEPENDENT_REC_3"/>
    <property type="match status" value="1"/>
</dbReference>
<dbReference type="Pfam" id="PF13715">
    <property type="entry name" value="CarbopepD_reg_2"/>
    <property type="match status" value="1"/>
</dbReference>
<keyword evidence="3" id="KW-0675">Receptor</keyword>
<dbReference type="InterPro" id="IPR008969">
    <property type="entry name" value="CarboxyPept-like_regulatory"/>
</dbReference>
<dbReference type="SUPFAM" id="SSF49464">
    <property type="entry name" value="Carboxypeptidase regulatory domain-like"/>
    <property type="match status" value="1"/>
</dbReference>
<dbReference type="GO" id="GO:0009279">
    <property type="term" value="C:cell outer membrane"/>
    <property type="evidence" value="ECO:0007669"/>
    <property type="project" value="UniProtKB-SubCell"/>
</dbReference>
<evidence type="ECO:0000313" key="4">
    <source>
        <dbReference type="Proteomes" id="UP000428260"/>
    </source>
</evidence>
<dbReference type="EMBL" id="CP046401">
    <property type="protein sequence ID" value="QGY47081.1"/>
    <property type="molecule type" value="Genomic_DNA"/>
</dbReference>
<dbReference type="InterPro" id="IPR039426">
    <property type="entry name" value="TonB-dep_rcpt-like"/>
</dbReference>
<comment type="subcellular location">
    <subcellularLocation>
        <location evidence="1">Cell outer membrane</location>
        <topology evidence="1">Multi-pass membrane protein</topology>
    </subcellularLocation>
</comment>
<name>A0A6I6JWR2_9BACT</name>